<comment type="caution">
    <text evidence="5">The sequence shown here is derived from an EMBL/GenBank/DDBJ whole genome shotgun (WGS) entry which is preliminary data.</text>
</comment>
<dbReference type="InterPro" id="IPR039361">
    <property type="entry name" value="Cyclin"/>
</dbReference>
<proteinExistence type="inferred from homology"/>
<dbReference type="SUPFAM" id="SSF47954">
    <property type="entry name" value="Cyclin-like"/>
    <property type="match status" value="2"/>
</dbReference>
<keyword evidence="6" id="KW-1185">Reference proteome</keyword>
<evidence type="ECO:0000256" key="1">
    <source>
        <dbReference type="ARBA" id="ARBA00023127"/>
    </source>
</evidence>
<accession>A0ABN9LFM1</accession>
<dbReference type="Pfam" id="PF02984">
    <property type="entry name" value="Cyclin_C"/>
    <property type="match status" value="1"/>
</dbReference>
<feature type="domain" description="Cyclin-like" evidence="3">
    <location>
        <begin position="264"/>
        <end position="345"/>
    </location>
</feature>
<evidence type="ECO:0008006" key="7">
    <source>
        <dbReference type="Google" id="ProtNLM"/>
    </source>
</evidence>
<reference evidence="5" key="1">
    <citation type="submission" date="2023-07" db="EMBL/GenBank/DDBJ databases">
        <authorList>
            <person name="Stuckert A."/>
        </authorList>
    </citation>
    <scope>NUCLEOTIDE SEQUENCE</scope>
</reference>
<dbReference type="InterPro" id="IPR004367">
    <property type="entry name" value="Cyclin_C-dom"/>
</dbReference>
<feature type="domain" description="Cyclin-like" evidence="3">
    <location>
        <begin position="167"/>
        <end position="251"/>
    </location>
</feature>
<evidence type="ECO:0000313" key="6">
    <source>
        <dbReference type="Proteomes" id="UP001176940"/>
    </source>
</evidence>
<dbReference type="SMART" id="SM01332">
    <property type="entry name" value="Cyclin_C"/>
    <property type="match status" value="1"/>
</dbReference>
<dbReference type="InterPro" id="IPR006671">
    <property type="entry name" value="Cyclin_N"/>
</dbReference>
<evidence type="ECO:0000259" key="3">
    <source>
        <dbReference type="SMART" id="SM00385"/>
    </source>
</evidence>
<protein>
    <recommendedName>
        <fullName evidence="7">Cyclin B</fullName>
    </recommendedName>
</protein>
<keyword evidence="1 2" id="KW-0195">Cyclin</keyword>
<dbReference type="InterPro" id="IPR013763">
    <property type="entry name" value="Cyclin-like_dom"/>
</dbReference>
<dbReference type="InterPro" id="IPR036915">
    <property type="entry name" value="Cyclin-like_sf"/>
</dbReference>
<evidence type="ECO:0000259" key="4">
    <source>
        <dbReference type="SMART" id="SM01332"/>
    </source>
</evidence>
<evidence type="ECO:0000256" key="2">
    <source>
        <dbReference type="RuleBase" id="RU000383"/>
    </source>
</evidence>
<organism evidence="5 6">
    <name type="scientific">Ranitomeya imitator</name>
    <name type="common">mimic poison frog</name>
    <dbReference type="NCBI Taxonomy" id="111125"/>
    <lineage>
        <taxon>Eukaryota</taxon>
        <taxon>Metazoa</taxon>
        <taxon>Chordata</taxon>
        <taxon>Craniata</taxon>
        <taxon>Vertebrata</taxon>
        <taxon>Euteleostomi</taxon>
        <taxon>Amphibia</taxon>
        <taxon>Batrachia</taxon>
        <taxon>Anura</taxon>
        <taxon>Neobatrachia</taxon>
        <taxon>Hyloidea</taxon>
        <taxon>Dendrobatidae</taxon>
        <taxon>Dendrobatinae</taxon>
        <taxon>Ranitomeya</taxon>
    </lineage>
</organism>
<dbReference type="Pfam" id="PF00134">
    <property type="entry name" value="Cyclin_N"/>
    <property type="match status" value="1"/>
</dbReference>
<dbReference type="EMBL" id="CAUEEQ010014110">
    <property type="protein sequence ID" value="CAJ0938122.1"/>
    <property type="molecule type" value="Genomic_DNA"/>
</dbReference>
<dbReference type="PANTHER" id="PTHR10177">
    <property type="entry name" value="CYCLINS"/>
    <property type="match status" value="1"/>
</dbReference>
<comment type="similarity">
    <text evidence="2">Belongs to the cyclin family.</text>
</comment>
<feature type="domain" description="Cyclin C-terminal" evidence="4">
    <location>
        <begin position="260"/>
        <end position="378"/>
    </location>
</feature>
<evidence type="ECO:0000313" key="5">
    <source>
        <dbReference type="EMBL" id="CAJ0938122.1"/>
    </source>
</evidence>
<dbReference type="Gene3D" id="1.10.472.10">
    <property type="entry name" value="Cyclin-like"/>
    <property type="match status" value="2"/>
</dbReference>
<dbReference type="SMART" id="SM00385">
    <property type="entry name" value="CYCLIN"/>
    <property type="match status" value="2"/>
</dbReference>
<name>A0ABN9LFM1_9NEOB</name>
<sequence length="394" mass="45332">MEYCGELSQDAGLPRSLLLWEADNALAGGVNMMKDRLCSQRPPLEEIRNGTLIPPNKAIAANCKMSKPVVKDIKQEAAERNVLNQVFWTARTMFQVPLNSEVTVAFSEILNHADDIDAEDSDNPQMCSDYVKDIYAYLKELEVKQSVHPHYLQGMEVNERMRAILVDWLMQVHSKFHLIQETLYMAVATLDRFLQVHPVRRHKLQLVGVSSLFVASKYEEMYYPEIADFVYITDNAYSKAEIREMERTILDKLGFDLGRPLPIHFLRRATRCCRAEAEHHVLAKYFMELTLLDYDMVHYRPSIIAAASLCLAQKVLNWGTWDTIVQHNTGYTEDDLLLVMQHIAKNVVKVNNNMTKYVYVKNKYASRKLNRISTIPQLNSKVLLRLAAPLLPEL</sequence>
<gene>
    <name evidence="5" type="ORF">RIMI_LOCUS7443338</name>
</gene>
<dbReference type="Proteomes" id="UP001176940">
    <property type="component" value="Unassembled WGS sequence"/>
</dbReference>